<dbReference type="InterPro" id="IPR042244">
    <property type="entry name" value="HypD_2_sf"/>
</dbReference>
<dbReference type="RefSeq" id="WP_090608169.1">
    <property type="nucleotide sequence ID" value="NZ_CTEE01000001.1"/>
</dbReference>
<dbReference type="Proteomes" id="UP000199251">
    <property type="component" value="Unassembled WGS sequence"/>
</dbReference>
<dbReference type="Gene3D" id="3.40.50.11750">
    <property type="entry name" value="HypD, alpha/beta domain 1"/>
    <property type="match status" value="2"/>
</dbReference>
<keyword evidence="2" id="KW-0479">Metal-binding</keyword>
<protein>
    <submittedName>
        <fullName evidence="4">Hydrogenase-forming protein, HypD</fullName>
    </submittedName>
</protein>
<name>A0A0E4CR74_MYCLN</name>
<evidence type="ECO:0000313" key="5">
    <source>
        <dbReference type="Proteomes" id="UP000199251"/>
    </source>
</evidence>
<evidence type="ECO:0000256" key="3">
    <source>
        <dbReference type="ARBA" id="ARBA00023004"/>
    </source>
</evidence>
<evidence type="ECO:0000256" key="2">
    <source>
        <dbReference type="ARBA" id="ARBA00022723"/>
    </source>
</evidence>
<evidence type="ECO:0000256" key="1">
    <source>
        <dbReference type="ARBA" id="ARBA00007888"/>
    </source>
</evidence>
<organism evidence="4 5">
    <name type="scientific">Mycobacterium lentiflavum</name>
    <dbReference type="NCBI Taxonomy" id="141349"/>
    <lineage>
        <taxon>Bacteria</taxon>
        <taxon>Bacillati</taxon>
        <taxon>Actinomycetota</taxon>
        <taxon>Actinomycetes</taxon>
        <taxon>Mycobacteriales</taxon>
        <taxon>Mycobacteriaceae</taxon>
        <taxon>Mycobacterium</taxon>
        <taxon>Mycobacterium simiae complex</taxon>
    </lineage>
</organism>
<dbReference type="GO" id="GO:0051539">
    <property type="term" value="F:4 iron, 4 sulfur cluster binding"/>
    <property type="evidence" value="ECO:0007669"/>
    <property type="project" value="TreeGrafter"/>
</dbReference>
<dbReference type="InterPro" id="IPR042243">
    <property type="entry name" value="HypD_1"/>
</dbReference>
<keyword evidence="3" id="KW-0408">Iron</keyword>
<dbReference type="PIRSF" id="PIRSF005622">
    <property type="entry name" value="Hydrgn_mat_hypD"/>
    <property type="match status" value="1"/>
</dbReference>
<comment type="similarity">
    <text evidence="1">Belongs to the HypD family.</text>
</comment>
<dbReference type="AlphaFoldDB" id="A0A0E4CR74"/>
<gene>
    <name evidence="4" type="primary">hypD_2</name>
    <name evidence="4" type="ORF">BN1232_05834</name>
</gene>
<dbReference type="GO" id="GO:0051604">
    <property type="term" value="P:protein maturation"/>
    <property type="evidence" value="ECO:0007669"/>
    <property type="project" value="TreeGrafter"/>
</dbReference>
<dbReference type="GO" id="GO:0005506">
    <property type="term" value="F:iron ion binding"/>
    <property type="evidence" value="ECO:0007669"/>
    <property type="project" value="TreeGrafter"/>
</dbReference>
<dbReference type="PANTHER" id="PTHR30149">
    <property type="entry name" value="HYDROGENASE PROTEIN ASSEMBLY PROTEIN HYPD"/>
    <property type="match status" value="1"/>
</dbReference>
<dbReference type="EMBL" id="CTEE01000001">
    <property type="protein sequence ID" value="CQD23023.1"/>
    <property type="molecule type" value="Genomic_DNA"/>
</dbReference>
<dbReference type="NCBIfam" id="TIGR00075">
    <property type="entry name" value="hypD"/>
    <property type="match status" value="1"/>
</dbReference>
<dbReference type="GO" id="GO:0070025">
    <property type="term" value="F:carbon monoxide binding"/>
    <property type="evidence" value="ECO:0007669"/>
    <property type="project" value="TreeGrafter"/>
</dbReference>
<dbReference type="OrthoDB" id="9770424at2"/>
<proteinExistence type="inferred from homology"/>
<dbReference type="Pfam" id="PF01924">
    <property type="entry name" value="HypD"/>
    <property type="match status" value="1"/>
</dbReference>
<dbReference type="Gene3D" id="6.10.20.100">
    <property type="match status" value="1"/>
</dbReference>
<dbReference type="PANTHER" id="PTHR30149:SF0">
    <property type="entry name" value="HYDROGENASE MATURATION FACTOR HYPD"/>
    <property type="match status" value="1"/>
</dbReference>
<dbReference type="STRING" id="141349.BN1232_05834"/>
<sequence>MRFVDEFRDPAAARKLLTAIDTLARAGAPDEHFKFMEVCGGHTHTIYRHGIEHLLPANVELVHGPGCPVCVIPMGRVDDAIWLARQPDVIFTCFGDMMRVPGSNGSLLDAKAGGADVRFVYSPLDALKIAVDNPDKQIVFFAIGFETTAPSTAVTLVRARELGLDNFTVFCNHVTIVPPIKAILESPDLRLSGFLGPGHVSTVVGNRPYRFVPAVYGKPLVVAGFEPLDILASIAMLLRQIREGRCEVENQYSRVVNEDGNPAALALMGEVFALRPHFEWRGLGFISQSALRLRDELGEFDAEQRFAMPGVRVADPKACQCGEVLKGVLKPWECKVFGTACTPETPIGTCMVSPEGACAAYYNFGRLHREAATLIGQGART</sequence>
<evidence type="ECO:0000313" key="4">
    <source>
        <dbReference type="EMBL" id="CQD23023.1"/>
    </source>
</evidence>
<dbReference type="InterPro" id="IPR002780">
    <property type="entry name" value="Hyd_form_HypD"/>
</dbReference>
<reference evidence="4 5" key="1">
    <citation type="submission" date="2015-03" db="EMBL/GenBank/DDBJ databases">
        <authorList>
            <person name="Urmite Genomes"/>
        </authorList>
    </citation>
    <scope>NUCLEOTIDE SEQUENCE [LARGE SCALE GENOMIC DNA]</scope>
    <source>
        <strain evidence="4 5">CSUR P1491</strain>
    </source>
</reference>
<accession>A0A0E4CR74</accession>